<dbReference type="Pfam" id="PF07635">
    <property type="entry name" value="PSCyt1"/>
    <property type="match status" value="1"/>
</dbReference>
<dbReference type="InterPro" id="IPR022655">
    <property type="entry name" value="DUF1553"/>
</dbReference>
<feature type="domain" description="DUF1549" evidence="1">
    <location>
        <begin position="181"/>
        <end position="383"/>
    </location>
</feature>
<dbReference type="AlphaFoldDB" id="A0A517T427"/>
<dbReference type="Pfam" id="PF07583">
    <property type="entry name" value="PSCyt2"/>
    <property type="match status" value="1"/>
</dbReference>
<dbReference type="GO" id="GO:0009055">
    <property type="term" value="F:electron transfer activity"/>
    <property type="evidence" value="ECO:0007669"/>
    <property type="project" value="InterPro"/>
</dbReference>
<dbReference type="KEGG" id="chya:V22_03510"/>
<evidence type="ECO:0000259" key="3">
    <source>
        <dbReference type="Pfam" id="PF07635"/>
    </source>
</evidence>
<dbReference type="EMBL" id="CP036316">
    <property type="protein sequence ID" value="QDT63133.1"/>
    <property type="molecule type" value="Genomic_DNA"/>
</dbReference>
<organism evidence="4 5">
    <name type="scientific">Calycomorphotria hydatis</name>
    <dbReference type="NCBI Taxonomy" id="2528027"/>
    <lineage>
        <taxon>Bacteria</taxon>
        <taxon>Pseudomonadati</taxon>
        <taxon>Planctomycetota</taxon>
        <taxon>Planctomycetia</taxon>
        <taxon>Planctomycetales</taxon>
        <taxon>Planctomycetaceae</taxon>
        <taxon>Calycomorphotria</taxon>
    </lineage>
</organism>
<dbReference type="PANTHER" id="PTHR35889:SF3">
    <property type="entry name" value="F-BOX DOMAIN-CONTAINING PROTEIN"/>
    <property type="match status" value="1"/>
</dbReference>
<protein>
    <submittedName>
        <fullName evidence="4">Planctomycete cytochrome C</fullName>
    </submittedName>
</protein>
<evidence type="ECO:0000313" key="4">
    <source>
        <dbReference type="EMBL" id="QDT63133.1"/>
    </source>
</evidence>
<reference evidence="4 5" key="1">
    <citation type="submission" date="2019-02" db="EMBL/GenBank/DDBJ databases">
        <title>Deep-cultivation of Planctomycetes and their phenomic and genomic characterization uncovers novel biology.</title>
        <authorList>
            <person name="Wiegand S."/>
            <person name="Jogler M."/>
            <person name="Boedeker C."/>
            <person name="Pinto D."/>
            <person name="Vollmers J."/>
            <person name="Rivas-Marin E."/>
            <person name="Kohn T."/>
            <person name="Peeters S.H."/>
            <person name="Heuer A."/>
            <person name="Rast P."/>
            <person name="Oberbeckmann S."/>
            <person name="Bunk B."/>
            <person name="Jeske O."/>
            <person name="Meyerdierks A."/>
            <person name="Storesund J.E."/>
            <person name="Kallscheuer N."/>
            <person name="Luecker S."/>
            <person name="Lage O.M."/>
            <person name="Pohl T."/>
            <person name="Merkel B.J."/>
            <person name="Hornburger P."/>
            <person name="Mueller R.-W."/>
            <person name="Bruemmer F."/>
            <person name="Labrenz M."/>
            <person name="Spormann A.M."/>
            <person name="Op den Camp H."/>
            <person name="Overmann J."/>
            <person name="Amann R."/>
            <person name="Jetten M.S.M."/>
            <person name="Mascher T."/>
            <person name="Medema M.H."/>
            <person name="Devos D.P."/>
            <person name="Kaster A.-K."/>
            <person name="Ovreas L."/>
            <person name="Rohde M."/>
            <person name="Galperin M.Y."/>
            <person name="Jogler C."/>
        </authorList>
    </citation>
    <scope>NUCLEOTIDE SEQUENCE [LARGE SCALE GENOMIC DNA]</scope>
    <source>
        <strain evidence="4 5">V22</strain>
    </source>
</reference>
<evidence type="ECO:0000259" key="1">
    <source>
        <dbReference type="Pfam" id="PF07583"/>
    </source>
</evidence>
<dbReference type="GO" id="GO:0020037">
    <property type="term" value="F:heme binding"/>
    <property type="evidence" value="ECO:0007669"/>
    <property type="project" value="InterPro"/>
</dbReference>
<dbReference type="InterPro" id="IPR036909">
    <property type="entry name" value="Cyt_c-like_dom_sf"/>
</dbReference>
<feature type="domain" description="DUF1553" evidence="2">
    <location>
        <begin position="679"/>
        <end position="916"/>
    </location>
</feature>
<proteinExistence type="predicted"/>
<dbReference type="SUPFAM" id="SSF46626">
    <property type="entry name" value="Cytochrome c"/>
    <property type="match status" value="1"/>
</dbReference>
<evidence type="ECO:0000259" key="2">
    <source>
        <dbReference type="Pfam" id="PF07587"/>
    </source>
</evidence>
<name>A0A517T427_9PLAN</name>
<dbReference type="InterPro" id="IPR011444">
    <property type="entry name" value="DUF1549"/>
</dbReference>
<evidence type="ECO:0000313" key="5">
    <source>
        <dbReference type="Proteomes" id="UP000319976"/>
    </source>
</evidence>
<dbReference type="PANTHER" id="PTHR35889">
    <property type="entry name" value="CYCLOINULO-OLIGOSACCHARIDE FRUCTANOTRANSFERASE-RELATED"/>
    <property type="match status" value="1"/>
</dbReference>
<keyword evidence="5" id="KW-1185">Reference proteome</keyword>
<feature type="domain" description="Cytochrome C Planctomycete-type" evidence="3">
    <location>
        <begin position="58"/>
        <end position="114"/>
    </location>
</feature>
<gene>
    <name evidence="4" type="ORF">V22_03510</name>
</gene>
<accession>A0A517T427</accession>
<dbReference type="Proteomes" id="UP000319976">
    <property type="component" value="Chromosome"/>
</dbReference>
<dbReference type="InterPro" id="IPR011429">
    <property type="entry name" value="Cyt_c_Planctomycete-type"/>
</dbReference>
<sequence length="1122" mass="126151">MVHVMLRVRTHRRFLLLTCVVAFAAFIGLQAVLQAAGPQDQKIAFFEERIRPLLLERCIECHGGELQESSLRLDSRDSILKGGISGPAMVAKHPDKSLLISAVRYDGLEMPPEEQLSDREIADLTRWVKMGAPWPSSDVPTAPALGDQEAIGEIAESHWAFQPMKSPAVPAVSSQDRVGNPVDAFILQQLEEEGLSLSSPADRRTLIRRAYIDVIGLPPTQQQIARFVNDSSPNAFEKVIEELLASPHYGERWGRHWLDIARYADTRDWQAAADVRYPFAYTYRDYVINAFNSDLPYDQFIKEQLAADFYTDDAADPKLSALGFLTVGPRFRNNRFEDAADKIDVMTRGLMGLTVTCARCHDHKYDPIPTADYYSLYGVLASCEIPETFPVIRADNLDAELAAEFNKARQEKIDELDGYADSLIAEAQEDILKKLPTYFDSYVEMDVTKKLAIRGAVTKYKVTETAMMGLINHFNEVEEQSSGQYAEVFSPWREAMTIPAKAFPRRIDNIVKGWESSEELNAILKQELLASPIKKPADVVQAYARAFQAAVQGWKPQFNDEGVLASDASAPKEIEQLRASLFGPQGLLIFSRDEMLKASKLTGKGRGILKKYESAILEVEATHPGSPPRAMTIADKPEPVTPFVMLRGEPNRKGDRVPRRFLSILSGDDAKEFAKDSSGRRELAESIADHQNPLTARVLINRVWMTYFGKGFVATPGDFGLRCDPPTHPELLDWLALDFIEHDWSLKHLHRRILLSSTYQQASDPNPAASKIDPENQLLWKMNRKRLDLEAMRDSMLAASGEIDLTIGGHSVQLSEQPYSTRRTLYGYIDRVELDPIFTTFDFPSPDSSAPVRTETTVPQQALFTMNHPFVVEQAKALARLAEEVTEKPSARVQFMYRRLVGRNATPDEIKLALRFYRQASKPIEREDSVWSYGYGPAVQAEGSEDQFQILPFWSGRTYQGGKEYPDPKLKFLMLDADGGHVGHGLQKTVIRRWTSPINGFVSIHAKLEHRRKRGDGVHAQIVLNRHQVLGEWEVLDKVEETSLDRIKVQQGDTLDFAVDCIKTIAFDSFDWAPVITVVAGPQKSLAWDANREFAAPPPPLLGELEQLAQALMLTNEFMYID</sequence>
<dbReference type="Pfam" id="PF07587">
    <property type="entry name" value="PSD1"/>
    <property type="match status" value="1"/>
</dbReference>